<protein>
    <submittedName>
        <fullName evidence="2">DUF397 domain-containing protein</fullName>
    </submittedName>
</protein>
<keyword evidence="3" id="KW-1185">Reference proteome</keyword>
<sequence length="100" mass="11021">MPVGKHALSPLVRVAHNRQGECSRSRISAELSGVRVRPRRQRGWRKSSHSGANEGCVEVLEGSHIRVRDSKFTDLGHIAFGVNAWTVFVAAMKTPRSSSD</sequence>
<gene>
    <name evidence="2" type="ORF">RM641_18635</name>
</gene>
<name>A0ABU2PBC8_9ACTN</name>
<reference evidence="3" key="1">
    <citation type="submission" date="2023-07" db="EMBL/GenBank/DDBJ databases">
        <title>30 novel species of actinomycetes from the DSMZ collection.</title>
        <authorList>
            <person name="Nouioui I."/>
        </authorList>
    </citation>
    <scope>NUCLEOTIDE SEQUENCE [LARGE SCALE GENOMIC DNA]</scope>
    <source>
        <strain evidence="3">DSM 41921</strain>
    </source>
</reference>
<evidence type="ECO:0000259" key="1">
    <source>
        <dbReference type="Pfam" id="PF04149"/>
    </source>
</evidence>
<feature type="domain" description="DUF397" evidence="1">
    <location>
        <begin position="43"/>
        <end position="93"/>
    </location>
</feature>
<dbReference type="EMBL" id="JAVREU010000007">
    <property type="protein sequence ID" value="MDT0389451.1"/>
    <property type="molecule type" value="Genomic_DNA"/>
</dbReference>
<proteinExistence type="predicted"/>
<dbReference type="InterPro" id="IPR007278">
    <property type="entry name" value="DUF397"/>
</dbReference>
<organism evidence="2 3">
    <name type="scientific">Streptomyces dubilierae</name>
    <dbReference type="NCBI Taxonomy" id="3075533"/>
    <lineage>
        <taxon>Bacteria</taxon>
        <taxon>Bacillati</taxon>
        <taxon>Actinomycetota</taxon>
        <taxon>Actinomycetes</taxon>
        <taxon>Kitasatosporales</taxon>
        <taxon>Streptomycetaceae</taxon>
        <taxon>Streptomyces</taxon>
    </lineage>
</organism>
<comment type="caution">
    <text evidence="2">The sequence shown here is derived from an EMBL/GenBank/DDBJ whole genome shotgun (WGS) entry which is preliminary data.</text>
</comment>
<accession>A0ABU2PBC8</accession>
<dbReference type="Proteomes" id="UP001183586">
    <property type="component" value="Unassembled WGS sequence"/>
</dbReference>
<evidence type="ECO:0000313" key="2">
    <source>
        <dbReference type="EMBL" id="MDT0389451.1"/>
    </source>
</evidence>
<dbReference type="Pfam" id="PF04149">
    <property type="entry name" value="DUF397"/>
    <property type="match status" value="1"/>
</dbReference>
<evidence type="ECO:0000313" key="3">
    <source>
        <dbReference type="Proteomes" id="UP001183586"/>
    </source>
</evidence>
<dbReference type="RefSeq" id="WP_311683164.1">
    <property type="nucleotide sequence ID" value="NZ_JAVREU010000007.1"/>
</dbReference>